<dbReference type="RefSeq" id="WP_167678412.1">
    <property type="nucleotide sequence ID" value="NZ_CP050313.1"/>
</dbReference>
<feature type="transmembrane region" description="Helical" evidence="1">
    <location>
        <begin position="21"/>
        <end position="38"/>
    </location>
</feature>
<dbReference type="Gene3D" id="3.40.30.10">
    <property type="entry name" value="Glutaredoxin"/>
    <property type="match status" value="1"/>
</dbReference>
<dbReference type="InterPro" id="IPR036249">
    <property type="entry name" value="Thioredoxin-like_sf"/>
</dbReference>
<dbReference type="InterPro" id="IPR000866">
    <property type="entry name" value="AhpC/TSA"/>
</dbReference>
<accession>A0A6G9QKE8</accession>
<dbReference type="Proteomes" id="UP000502608">
    <property type="component" value="Chromosome"/>
</dbReference>
<dbReference type="EMBL" id="CP050313">
    <property type="protein sequence ID" value="QIR15040.1"/>
    <property type="molecule type" value="Genomic_DNA"/>
</dbReference>
<dbReference type="SUPFAM" id="SSF52833">
    <property type="entry name" value="Thioredoxin-like"/>
    <property type="match status" value="1"/>
</dbReference>
<keyword evidence="4" id="KW-1185">Reference proteome</keyword>
<evidence type="ECO:0000256" key="1">
    <source>
        <dbReference type="SAM" id="Phobius"/>
    </source>
</evidence>
<dbReference type="CDD" id="cd03011">
    <property type="entry name" value="TlpA_like_ScsD_MtbDsbE"/>
    <property type="match status" value="1"/>
</dbReference>
<proteinExistence type="predicted"/>
<organism evidence="3 4">
    <name type="scientific">Shewanella aestuarii</name>
    <dbReference type="NCBI Taxonomy" id="1028752"/>
    <lineage>
        <taxon>Bacteria</taxon>
        <taxon>Pseudomonadati</taxon>
        <taxon>Pseudomonadota</taxon>
        <taxon>Gammaproteobacteria</taxon>
        <taxon>Alteromonadales</taxon>
        <taxon>Shewanellaceae</taxon>
        <taxon>Shewanella</taxon>
    </lineage>
</organism>
<name>A0A6G9QKE8_9GAMM</name>
<dbReference type="PANTHER" id="PTHR42852">
    <property type="entry name" value="THIOL:DISULFIDE INTERCHANGE PROTEIN DSBE"/>
    <property type="match status" value="1"/>
</dbReference>
<dbReference type="Pfam" id="PF00578">
    <property type="entry name" value="AhpC-TSA"/>
    <property type="match status" value="1"/>
</dbReference>
<dbReference type="AlphaFoldDB" id="A0A6G9QKE8"/>
<dbReference type="InterPro" id="IPR013766">
    <property type="entry name" value="Thioredoxin_domain"/>
</dbReference>
<feature type="domain" description="Thioredoxin" evidence="2">
    <location>
        <begin position="41"/>
        <end position="179"/>
    </location>
</feature>
<protein>
    <submittedName>
        <fullName evidence="3">Protein disulfide oxidoreductase</fullName>
    </submittedName>
</protein>
<dbReference type="PROSITE" id="PS51352">
    <property type="entry name" value="THIOREDOXIN_2"/>
    <property type="match status" value="1"/>
</dbReference>
<dbReference type="PANTHER" id="PTHR42852:SF17">
    <property type="entry name" value="THIOREDOXIN-LIKE PROTEIN HI_1115"/>
    <property type="match status" value="1"/>
</dbReference>
<evidence type="ECO:0000313" key="4">
    <source>
        <dbReference type="Proteomes" id="UP000502608"/>
    </source>
</evidence>
<keyword evidence="1" id="KW-0472">Membrane</keyword>
<dbReference type="GO" id="GO:0016209">
    <property type="term" value="F:antioxidant activity"/>
    <property type="evidence" value="ECO:0007669"/>
    <property type="project" value="InterPro"/>
</dbReference>
<reference evidence="3 4" key="1">
    <citation type="submission" date="2020-03" db="EMBL/GenBank/DDBJ databases">
        <title>Complete genome sequence of Shewanella sp.</title>
        <authorList>
            <person name="Kim Y.-S."/>
            <person name="Kim S.-J."/>
            <person name="Jung H.-K."/>
            <person name="Kim K.-H."/>
        </authorList>
    </citation>
    <scope>NUCLEOTIDE SEQUENCE [LARGE SCALE GENOMIC DNA]</scope>
    <source>
        <strain evidence="3 4">PN3F2</strain>
    </source>
</reference>
<keyword evidence="1" id="KW-1133">Transmembrane helix</keyword>
<dbReference type="KEGG" id="saes:HBH39_11550"/>
<gene>
    <name evidence="3" type="ORF">HBH39_11550</name>
</gene>
<evidence type="ECO:0000313" key="3">
    <source>
        <dbReference type="EMBL" id="QIR15040.1"/>
    </source>
</evidence>
<dbReference type="InterPro" id="IPR050553">
    <property type="entry name" value="Thioredoxin_ResA/DsbE_sf"/>
</dbReference>
<evidence type="ECO:0000259" key="2">
    <source>
        <dbReference type="PROSITE" id="PS51352"/>
    </source>
</evidence>
<sequence>MQKKQPLAQRIKTKAFWWVQLRDLSILLIVLFVISSYLQRNMVSGSAPPLKGITLSQQGFDISNINKPTLVYFWGTWCGVCKITSPMVNSVATSDDYRVISIAVASGSDTDIQTYMAANDLHFAVINQNQPTQDLSNQWGAHALPSIYIIDDKQQIRFVTSGVTFSWGLKFRLWLTSFY</sequence>
<dbReference type="GO" id="GO:0016491">
    <property type="term" value="F:oxidoreductase activity"/>
    <property type="evidence" value="ECO:0007669"/>
    <property type="project" value="InterPro"/>
</dbReference>
<keyword evidence="1" id="KW-0812">Transmembrane</keyword>